<dbReference type="Proteomes" id="UP000297891">
    <property type="component" value="Unassembled WGS sequence"/>
</dbReference>
<dbReference type="EMBL" id="RQFP01000014">
    <property type="protein sequence ID" value="TGK91238.1"/>
    <property type="molecule type" value="Genomic_DNA"/>
</dbReference>
<name>A0A5F1Z3L7_9LEPT</name>
<keyword evidence="2" id="KW-1185">Reference proteome</keyword>
<protein>
    <recommendedName>
        <fullName evidence="3">DUF3291 domain-containing protein</fullName>
    </recommendedName>
</protein>
<evidence type="ECO:0000313" key="2">
    <source>
        <dbReference type="Proteomes" id="UP000297891"/>
    </source>
</evidence>
<evidence type="ECO:0008006" key="3">
    <source>
        <dbReference type="Google" id="ProtNLM"/>
    </source>
</evidence>
<gene>
    <name evidence="1" type="ORF">EHQ30_13460</name>
</gene>
<evidence type="ECO:0000313" key="1">
    <source>
        <dbReference type="EMBL" id="TGK91238.1"/>
    </source>
</evidence>
<dbReference type="InterPro" id="IPR049574">
    <property type="entry name" value="CrtA-like"/>
</dbReference>
<organism evidence="1 2">
    <name type="scientific">Leptospira brenneri</name>
    <dbReference type="NCBI Taxonomy" id="2023182"/>
    <lineage>
        <taxon>Bacteria</taxon>
        <taxon>Pseudomonadati</taxon>
        <taxon>Spirochaetota</taxon>
        <taxon>Spirochaetia</taxon>
        <taxon>Leptospirales</taxon>
        <taxon>Leptospiraceae</taxon>
        <taxon>Leptospira</taxon>
    </lineage>
</organism>
<accession>A0A5F1Z3L7</accession>
<reference evidence="1" key="1">
    <citation type="journal article" date="2019" name="PLoS Negl. Trop. Dis.">
        <title>Revisiting the worldwide diversity of Leptospira species in the environment.</title>
        <authorList>
            <person name="Vincent A.T."/>
            <person name="Schiettekatte O."/>
            <person name="Bourhy P."/>
            <person name="Veyrier F.J."/>
            <person name="Picardeau M."/>
        </authorList>
    </citation>
    <scope>NUCLEOTIDE SEQUENCE [LARGE SCALE GENOMIC DNA]</scope>
    <source>
        <strain evidence="1">201800277</strain>
    </source>
</reference>
<dbReference type="RefSeq" id="WP_135677066.1">
    <property type="nucleotide sequence ID" value="NZ_RQFP01000014.1"/>
</dbReference>
<dbReference type="AlphaFoldDB" id="A0A5F1Z3L7"/>
<dbReference type="CDD" id="cd21650">
    <property type="entry name" value="CrtA-like"/>
    <property type="match status" value="1"/>
</dbReference>
<proteinExistence type="predicted"/>
<sequence length="236" mass="28491">MPKTTVHRQEVFSFHCLEVPFYKLPYYLYFYLKGKKPQGLLHAEVLLRMQLGEPLFSKQRYHFSQVVLVAHWESEEDLEFFLHQSKQDPIHLGWQIRLRLYRRWGKIREIESAAIYQKNFDVKAFMAAITLARLKLTQVFRFTKWGKPVEKQVRDHPGKKIAFAAFRPFRSFLTFSIWNSESEMIQMVQGRKADRDGLEHKHAMEERNRNDFHSEFTTLRFEILKEERMLTKDSFR</sequence>
<dbReference type="OrthoDB" id="701861at2"/>
<comment type="caution">
    <text evidence="1">The sequence shown here is derived from an EMBL/GenBank/DDBJ whole genome shotgun (WGS) entry which is preliminary data.</text>
</comment>